<evidence type="ECO:0000256" key="5">
    <source>
        <dbReference type="ARBA" id="ARBA00022679"/>
    </source>
</evidence>
<dbReference type="InterPro" id="IPR001497">
    <property type="entry name" value="MethylDNA_cys_MeTrfase_AS"/>
</dbReference>
<dbReference type="InterPro" id="IPR036631">
    <property type="entry name" value="MGMT_N_sf"/>
</dbReference>
<dbReference type="FunFam" id="1.10.10.10:FF:000214">
    <property type="entry name" value="Methylated-DNA--protein-cysteine methyltransferase"/>
    <property type="match status" value="1"/>
</dbReference>
<dbReference type="Pfam" id="PF01035">
    <property type="entry name" value="DNA_binding_1"/>
    <property type="match status" value="1"/>
</dbReference>
<dbReference type="SUPFAM" id="SSF46767">
    <property type="entry name" value="Methylated DNA-protein cysteine methyltransferase, C-terminal domain"/>
    <property type="match status" value="1"/>
</dbReference>
<protein>
    <recommendedName>
        <fullName evidence="9">Methylated-DNA--protein-cysteine methyltransferase</fullName>
        <ecNumber evidence="9">2.1.1.63</ecNumber>
    </recommendedName>
    <alternativeName>
        <fullName evidence="9">6-O-methylguanine-DNA methyltransferase</fullName>
        <shortName evidence="9">MGMT</shortName>
    </alternativeName>
    <alternativeName>
        <fullName evidence="9">O-6-methylguanine-DNA-alkyltransferase</fullName>
    </alternativeName>
</protein>
<comment type="subcellular location">
    <subcellularLocation>
        <location evidence="9">Cytoplasm</location>
    </subcellularLocation>
</comment>
<dbReference type="InterPro" id="IPR014048">
    <property type="entry name" value="MethylDNA_cys_MeTrfase_DNA-bd"/>
</dbReference>
<keyword evidence="7 9" id="KW-0234">DNA repair</keyword>
<dbReference type="STRING" id="226910.UCMB321_4677"/>
<evidence type="ECO:0000256" key="1">
    <source>
        <dbReference type="ARBA" id="ARBA00001286"/>
    </source>
</evidence>
<evidence type="ECO:0000259" key="10">
    <source>
        <dbReference type="Pfam" id="PF01035"/>
    </source>
</evidence>
<evidence type="ECO:0000256" key="8">
    <source>
        <dbReference type="ARBA" id="ARBA00049348"/>
    </source>
</evidence>
<feature type="active site" description="Nucleophile; methyl group acceptor" evidence="9">
    <location>
        <position position="131"/>
    </location>
</feature>
<dbReference type="PANTHER" id="PTHR10815">
    <property type="entry name" value="METHYLATED-DNA--PROTEIN-CYSTEINE METHYLTRANSFERASE"/>
    <property type="match status" value="1"/>
</dbReference>
<keyword evidence="6 9" id="KW-0227">DNA damage</keyword>
<dbReference type="RefSeq" id="WP_040071031.1">
    <property type="nucleotide sequence ID" value="NZ_JXDG01000061.1"/>
</dbReference>
<dbReference type="GO" id="GO:0006307">
    <property type="term" value="P:DNA alkylation repair"/>
    <property type="evidence" value="ECO:0007669"/>
    <property type="project" value="UniProtKB-UniRule"/>
</dbReference>
<keyword evidence="13" id="KW-1185">Reference proteome</keyword>
<dbReference type="PROSITE" id="PS00374">
    <property type="entry name" value="MGMT"/>
    <property type="match status" value="1"/>
</dbReference>
<dbReference type="GO" id="GO:0032259">
    <property type="term" value="P:methylation"/>
    <property type="evidence" value="ECO:0007669"/>
    <property type="project" value="UniProtKB-KW"/>
</dbReference>
<accession>A0A0C2I389</accession>
<proteinExistence type="inferred from homology"/>
<evidence type="ECO:0000256" key="4">
    <source>
        <dbReference type="ARBA" id="ARBA00022603"/>
    </source>
</evidence>
<comment type="function">
    <text evidence="9">Involved in the cellular defense against the biological effects of O6-methylguanine (O6-MeG) and O4-methylthymine (O4-MeT) in DNA. Repairs the methylated nucleobase in DNA by stoichiometrically transferring the methyl group to a cysteine residue in the enzyme. This is a suicide reaction: the enzyme is irreversibly inactivated.</text>
</comment>
<dbReference type="SUPFAM" id="SSF53155">
    <property type="entry name" value="Methylated DNA-protein cysteine methyltransferase domain"/>
    <property type="match status" value="1"/>
</dbReference>
<dbReference type="Proteomes" id="UP000031535">
    <property type="component" value="Unassembled WGS sequence"/>
</dbReference>
<dbReference type="InterPro" id="IPR008332">
    <property type="entry name" value="MethylG_MeTrfase_N"/>
</dbReference>
<evidence type="ECO:0000256" key="9">
    <source>
        <dbReference type="HAMAP-Rule" id="MF_00772"/>
    </source>
</evidence>
<comment type="similarity">
    <text evidence="2 9">Belongs to the MGMT family.</text>
</comment>
<gene>
    <name evidence="12" type="ORF">UCMB321_4677</name>
</gene>
<dbReference type="PATRIC" id="fig|226910.6.peg.4667"/>
<evidence type="ECO:0000313" key="13">
    <source>
        <dbReference type="Proteomes" id="UP000031535"/>
    </source>
</evidence>
<dbReference type="EC" id="2.1.1.63" evidence="9"/>
<keyword evidence="5 9" id="KW-0808">Transferase</keyword>
<evidence type="ECO:0000259" key="11">
    <source>
        <dbReference type="Pfam" id="PF02870"/>
    </source>
</evidence>
<evidence type="ECO:0000256" key="6">
    <source>
        <dbReference type="ARBA" id="ARBA00022763"/>
    </source>
</evidence>
<dbReference type="InterPro" id="IPR036388">
    <property type="entry name" value="WH-like_DNA-bd_sf"/>
</dbReference>
<dbReference type="Pfam" id="PF02870">
    <property type="entry name" value="Methyltransf_1N"/>
    <property type="match status" value="1"/>
</dbReference>
<feature type="domain" description="Methylated-DNA-[protein]-cysteine S-methyltransferase DNA binding" evidence="10">
    <location>
        <begin position="80"/>
        <end position="159"/>
    </location>
</feature>
<dbReference type="GO" id="GO:0003908">
    <property type="term" value="F:methylated-DNA-[protein]-cysteine S-methyltransferase activity"/>
    <property type="evidence" value="ECO:0007669"/>
    <property type="project" value="UniProtKB-UniRule"/>
</dbReference>
<dbReference type="InterPro" id="IPR036217">
    <property type="entry name" value="MethylDNA_cys_MeTrfase_DNAb"/>
</dbReference>
<dbReference type="PANTHER" id="PTHR10815:SF5">
    <property type="entry name" value="METHYLATED-DNA--PROTEIN-CYSTEINE METHYLTRANSFERASE"/>
    <property type="match status" value="1"/>
</dbReference>
<organism evidence="12 13">
    <name type="scientific">Pseudomonas batumici</name>
    <dbReference type="NCBI Taxonomy" id="226910"/>
    <lineage>
        <taxon>Bacteria</taxon>
        <taxon>Pseudomonadati</taxon>
        <taxon>Pseudomonadota</taxon>
        <taxon>Gammaproteobacteria</taxon>
        <taxon>Pseudomonadales</taxon>
        <taxon>Pseudomonadaceae</taxon>
        <taxon>Pseudomonas</taxon>
    </lineage>
</organism>
<dbReference type="AlphaFoldDB" id="A0A0C2I389"/>
<feature type="domain" description="Methylguanine DNA methyltransferase ribonuclease-like" evidence="11">
    <location>
        <begin position="6"/>
        <end position="75"/>
    </location>
</feature>
<dbReference type="NCBIfam" id="TIGR00589">
    <property type="entry name" value="ogt"/>
    <property type="match status" value="1"/>
</dbReference>
<comment type="catalytic activity">
    <reaction evidence="8 9">
        <text>a 6-O-methyl-2'-deoxyguanosine in DNA + L-cysteinyl-[protein] = S-methyl-L-cysteinyl-[protein] + a 2'-deoxyguanosine in DNA</text>
        <dbReference type="Rhea" id="RHEA:24000"/>
        <dbReference type="Rhea" id="RHEA-COMP:10131"/>
        <dbReference type="Rhea" id="RHEA-COMP:10132"/>
        <dbReference type="Rhea" id="RHEA-COMP:11367"/>
        <dbReference type="Rhea" id="RHEA-COMP:11368"/>
        <dbReference type="ChEBI" id="CHEBI:29950"/>
        <dbReference type="ChEBI" id="CHEBI:82612"/>
        <dbReference type="ChEBI" id="CHEBI:85445"/>
        <dbReference type="ChEBI" id="CHEBI:85448"/>
        <dbReference type="EC" id="2.1.1.63"/>
    </reaction>
</comment>
<comment type="miscellaneous">
    <text evidence="9">This enzyme catalyzes only one turnover and therefore is not strictly catalytic. According to one definition, an enzyme is a biocatalyst that acts repeatedly and over many reaction cycles.</text>
</comment>
<comment type="catalytic activity">
    <reaction evidence="1 9">
        <text>a 4-O-methyl-thymidine in DNA + L-cysteinyl-[protein] = a thymidine in DNA + S-methyl-L-cysteinyl-[protein]</text>
        <dbReference type="Rhea" id="RHEA:53428"/>
        <dbReference type="Rhea" id="RHEA-COMP:10131"/>
        <dbReference type="Rhea" id="RHEA-COMP:10132"/>
        <dbReference type="Rhea" id="RHEA-COMP:13555"/>
        <dbReference type="Rhea" id="RHEA-COMP:13556"/>
        <dbReference type="ChEBI" id="CHEBI:29950"/>
        <dbReference type="ChEBI" id="CHEBI:82612"/>
        <dbReference type="ChEBI" id="CHEBI:137386"/>
        <dbReference type="ChEBI" id="CHEBI:137387"/>
        <dbReference type="EC" id="2.1.1.63"/>
    </reaction>
</comment>
<keyword evidence="4 9" id="KW-0489">Methyltransferase</keyword>
<dbReference type="GO" id="GO:0005737">
    <property type="term" value="C:cytoplasm"/>
    <property type="evidence" value="ECO:0007669"/>
    <property type="project" value="UniProtKB-SubCell"/>
</dbReference>
<comment type="caution">
    <text evidence="12">The sequence shown here is derived from an EMBL/GenBank/DDBJ whole genome shotgun (WGS) entry which is preliminary data.</text>
</comment>
<dbReference type="OrthoDB" id="9802228at2"/>
<dbReference type="Gene3D" id="3.30.160.70">
    <property type="entry name" value="Methylated DNA-protein cysteine methyltransferase domain"/>
    <property type="match status" value="1"/>
</dbReference>
<dbReference type="Gene3D" id="1.10.10.10">
    <property type="entry name" value="Winged helix-like DNA-binding domain superfamily/Winged helix DNA-binding domain"/>
    <property type="match status" value="1"/>
</dbReference>
<dbReference type="HAMAP" id="MF_00772">
    <property type="entry name" value="OGT"/>
    <property type="match status" value="1"/>
</dbReference>
<dbReference type="CDD" id="cd06445">
    <property type="entry name" value="ATase"/>
    <property type="match status" value="1"/>
</dbReference>
<evidence type="ECO:0000256" key="2">
    <source>
        <dbReference type="ARBA" id="ARBA00008711"/>
    </source>
</evidence>
<evidence type="ECO:0000256" key="3">
    <source>
        <dbReference type="ARBA" id="ARBA00022490"/>
    </source>
</evidence>
<name>A0A0C2I389_9PSED</name>
<evidence type="ECO:0000256" key="7">
    <source>
        <dbReference type="ARBA" id="ARBA00023204"/>
    </source>
</evidence>
<dbReference type="InterPro" id="IPR023546">
    <property type="entry name" value="MGMT"/>
</dbReference>
<evidence type="ECO:0000313" key="12">
    <source>
        <dbReference type="EMBL" id="KIH81435.1"/>
    </source>
</evidence>
<sequence>MTASRIYYDIVPSPIGPLMLVADDDGLREVRFELDYRPQTPLDGWLHAPDKLAQVRMQLEEYFAGERVEFDLKLNMLGTDFQKDVWQALVTIPYGVTTSYGEISRQINRPKASRAVGAANGRNPVPVIVPCHRVIGSNGTLTGFGGGLAAKQWLLEHEAQRFSLR</sequence>
<keyword evidence="3 9" id="KW-0963">Cytoplasm</keyword>
<dbReference type="EMBL" id="JXDG01000061">
    <property type="protein sequence ID" value="KIH81435.1"/>
    <property type="molecule type" value="Genomic_DNA"/>
</dbReference>
<reference evidence="12 13" key="1">
    <citation type="submission" date="2015-01" db="EMBL/GenBank/DDBJ databases">
        <title>Complete genome of Pseudomonas batumici UCM B-321 producer of the batumin antibiotic with strong antistaphilococcal and potential anticancer activity.</title>
        <authorList>
            <person name="Klochko V.V."/>
            <person name="Zelena L.B."/>
            <person name="Elena K.A."/>
            <person name="Reva O.N."/>
        </authorList>
    </citation>
    <scope>NUCLEOTIDE SEQUENCE [LARGE SCALE GENOMIC DNA]</scope>
    <source>
        <strain evidence="12 13">UCM B-321</strain>
    </source>
</reference>